<feature type="transmembrane region" description="Helical" evidence="5">
    <location>
        <begin position="42"/>
        <end position="61"/>
    </location>
</feature>
<dbReference type="OrthoDB" id="10351474at2759"/>
<reference evidence="6" key="1">
    <citation type="submission" date="2021-01" db="EMBL/GenBank/DDBJ databases">
        <authorList>
            <consortium name="Genoscope - CEA"/>
            <person name="William W."/>
        </authorList>
    </citation>
    <scope>NUCLEOTIDE SEQUENCE</scope>
</reference>
<keyword evidence="4 5" id="KW-0472">Membrane</keyword>
<feature type="transmembrane region" description="Helical" evidence="5">
    <location>
        <begin position="82"/>
        <end position="108"/>
    </location>
</feature>
<dbReference type="Pfam" id="PF08507">
    <property type="entry name" value="COPI_assoc"/>
    <property type="match status" value="1"/>
</dbReference>
<dbReference type="EMBL" id="CAJJDP010000067">
    <property type="protein sequence ID" value="CAD8176892.1"/>
    <property type="molecule type" value="Genomic_DNA"/>
</dbReference>
<comment type="subcellular location">
    <subcellularLocation>
        <location evidence="1">Membrane</location>
        <topology evidence="1">Multi-pass membrane protein</topology>
    </subcellularLocation>
</comment>
<evidence type="ECO:0000256" key="2">
    <source>
        <dbReference type="ARBA" id="ARBA00022692"/>
    </source>
</evidence>
<proteinExistence type="predicted"/>
<keyword evidence="3 5" id="KW-1133">Transmembrane helix</keyword>
<gene>
    <name evidence="6" type="ORF">POCTA_138.1.T0680015</name>
</gene>
<evidence type="ECO:0000313" key="7">
    <source>
        <dbReference type="Proteomes" id="UP000683925"/>
    </source>
</evidence>
<feature type="transmembrane region" description="Helical" evidence="5">
    <location>
        <begin position="12"/>
        <end position="36"/>
    </location>
</feature>
<dbReference type="PANTHER" id="PTHR28128">
    <property type="entry name" value="GOLGI APPARATUS MEMBRANE PROTEIN TVP15"/>
    <property type="match status" value="1"/>
</dbReference>
<evidence type="ECO:0000313" key="6">
    <source>
        <dbReference type="EMBL" id="CAD8176892.1"/>
    </source>
</evidence>
<dbReference type="Proteomes" id="UP000683925">
    <property type="component" value="Unassembled WGS sequence"/>
</dbReference>
<keyword evidence="2 5" id="KW-0812">Transmembrane</keyword>
<dbReference type="InterPro" id="IPR013714">
    <property type="entry name" value="Golgi_TVP15"/>
</dbReference>
<keyword evidence="7" id="KW-1185">Reference proteome</keyword>
<evidence type="ECO:0000256" key="5">
    <source>
        <dbReference type="SAM" id="Phobius"/>
    </source>
</evidence>
<accession>A0A8S1VMR4</accession>
<comment type="caution">
    <text evidence="6">The sequence shown here is derived from an EMBL/GenBank/DDBJ whole genome shotgun (WGS) entry which is preliminary data.</text>
</comment>
<evidence type="ECO:0000256" key="1">
    <source>
        <dbReference type="ARBA" id="ARBA00004141"/>
    </source>
</evidence>
<dbReference type="OMA" id="WIFMIYQ"/>
<dbReference type="AlphaFoldDB" id="A0A8S1VMR4"/>
<sequence>MSEPKQGTPLKTIVRIINLSCAAAIIAITIVDIITVVELLAFWNWIFMIYQFLFALMILAAELRLDFILKYFRFLEGNIGKGWFLIFCGMWLIGQTLAATITGNYYWIFKGAV</sequence>
<evidence type="ECO:0000256" key="3">
    <source>
        <dbReference type="ARBA" id="ARBA00022989"/>
    </source>
</evidence>
<dbReference type="GO" id="GO:0016020">
    <property type="term" value="C:membrane"/>
    <property type="evidence" value="ECO:0007669"/>
    <property type="project" value="UniProtKB-SubCell"/>
</dbReference>
<organism evidence="6 7">
    <name type="scientific">Paramecium octaurelia</name>
    <dbReference type="NCBI Taxonomy" id="43137"/>
    <lineage>
        <taxon>Eukaryota</taxon>
        <taxon>Sar</taxon>
        <taxon>Alveolata</taxon>
        <taxon>Ciliophora</taxon>
        <taxon>Intramacronucleata</taxon>
        <taxon>Oligohymenophorea</taxon>
        <taxon>Peniculida</taxon>
        <taxon>Parameciidae</taxon>
        <taxon>Paramecium</taxon>
    </lineage>
</organism>
<name>A0A8S1VMR4_PAROT</name>
<evidence type="ECO:0000256" key="4">
    <source>
        <dbReference type="ARBA" id="ARBA00023136"/>
    </source>
</evidence>
<protein>
    <submittedName>
        <fullName evidence="6">Uncharacterized protein</fullName>
    </submittedName>
</protein>
<dbReference type="PANTHER" id="PTHR28128:SF1">
    <property type="entry name" value="GOLGI APPARATUS MEMBRANE PROTEIN TVP15"/>
    <property type="match status" value="1"/>
</dbReference>